<sequence length="88" mass="9685">MGRSRSRSRNIPVLQAVTSRVTWQSRAILKAAETETETLKALSKAGSLKRLQRQVRWVATASLIGLQHSSSGWAVAVALLRYGVPLRT</sequence>
<reference evidence="1 2" key="1">
    <citation type="journal article" date="2024" name="G3 (Bethesda)">
        <title>Genome assembly of Hibiscus sabdariffa L. provides insights into metabolisms of medicinal natural products.</title>
        <authorList>
            <person name="Kim T."/>
        </authorList>
    </citation>
    <scope>NUCLEOTIDE SEQUENCE [LARGE SCALE GENOMIC DNA]</scope>
    <source>
        <strain evidence="1">TK-2024</strain>
        <tissue evidence="1">Old leaves</tissue>
    </source>
</reference>
<evidence type="ECO:0000313" key="2">
    <source>
        <dbReference type="Proteomes" id="UP001396334"/>
    </source>
</evidence>
<dbReference type="Proteomes" id="UP001396334">
    <property type="component" value="Unassembled WGS sequence"/>
</dbReference>
<name>A0ABR2U8M8_9ROSI</name>
<gene>
    <name evidence="1" type="ORF">V6N11_051877</name>
</gene>
<accession>A0ABR2U8M8</accession>
<organism evidence="1 2">
    <name type="scientific">Hibiscus sabdariffa</name>
    <name type="common">roselle</name>
    <dbReference type="NCBI Taxonomy" id="183260"/>
    <lineage>
        <taxon>Eukaryota</taxon>
        <taxon>Viridiplantae</taxon>
        <taxon>Streptophyta</taxon>
        <taxon>Embryophyta</taxon>
        <taxon>Tracheophyta</taxon>
        <taxon>Spermatophyta</taxon>
        <taxon>Magnoliopsida</taxon>
        <taxon>eudicotyledons</taxon>
        <taxon>Gunneridae</taxon>
        <taxon>Pentapetalae</taxon>
        <taxon>rosids</taxon>
        <taxon>malvids</taxon>
        <taxon>Malvales</taxon>
        <taxon>Malvaceae</taxon>
        <taxon>Malvoideae</taxon>
        <taxon>Hibiscus</taxon>
    </lineage>
</organism>
<keyword evidence="2" id="KW-1185">Reference proteome</keyword>
<comment type="caution">
    <text evidence="1">The sequence shown here is derived from an EMBL/GenBank/DDBJ whole genome shotgun (WGS) entry which is preliminary data.</text>
</comment>
<evidence type="ECO:0000313" key="1">
    <source>
        <dbReference type="EMBL" id="KAK9045974.1"/>
    </source>
</evidence>
<proteinExistence type="predicted"/>
<dbReference type="EMBL" id="JBBPBN010000001">
    <property type="protein sequence ID" value="KAK9045974.1"/>
    <property type="molecule type" value="Genomic_DNA"/>
</dbReference>
<protein>
    <submittedName>
        <fullName evidence="1">Uncharacterized protein</fullName>
    </submittedName>
</protein>